<dbReference type="EMBL" id="BARV01028214">
    <property type="protein sequence ID" value="GAI45458.1"/>
    <property type="molecule type" value="Genomic_DNA"/>
</dbReference>
<evidence type="ECO:0000256" key="2">
    <source>
        <dbReference type="SAM" id="Phobius"/>
    </source>
</evidence>
<sequence length="258" mass="29319">IHKTPSVTGVALIGMLASIIVYLIATIDSAYKAKRTKPDYELKDYNRWYAYVLLVLISMGGSVGTSMYVKANFIEAFRVPVASNYPTIVPNDRFLANKLAYNNSDPKRGDLIVFINPENRRQNYIKRVVAVAGDTVEIIDNEVYVNEQQLERQRLPQSVLDNIKIKVHGKSLEGDVFYEINGDAKYKIFLAKPPHDQASHNFSKITVPPHHCFVLGDNRNLSRDSRHFGPVLLATIKGRADYLYFPAKDWSRFGRIKN</sequence>
<dbReference type="PRINTS" id="PR00727">
    <property type="entry name" value="LEADERPTASE"/>
</dbReference>
<dbReference type="InterPro" id="IPR036286">
    <property type="entry name" value="LexA/Signal_pep-like_sf"/>
</dbReference>
<protein>
    <recommendedName>
        <fullName evidence="3">Peptidase S26 domain-containing protein</fullName>
    </recommendedName>
</protein>
<evidence type="ECO:0000259" key="3">
    <source>
        <dbReference type="Pfam" id="PF10502"/>
    </source>
</evidence>
<proteinExistence type="inferred from homology"/>
<dbReference type="GO" id="GO:0016020">
    <property type="term" value="C:membrane"/>
    <property type="evidence" value="ECO:0007669"/>
    <property type="project" value="InterPro"/>
</dbReference>
<dbReference type="InterPro" id="IPR019533">
    <property type="entry name" value="Peptidase_S26"/>
</dbReference>
<keyword evidence="2" id="KW-1133">Transmembrane helix</keyword>
<dbReference type="CDD" id="cd06530">
    <property type="entry name" value="S26_SPase_I"/>
    <property type="match status" value="1"/>
</dbReference>
<dbReference type="PANTHER" id="PTHR43390:SF1">
    <property type="entry name" value="CHLOROPLAST PROCESSING PEPTIDASE"/>
    <property type="match status" value="1"/>
</dbReference>
<comment type="similarity">
    <text evidence="1">Belongs to the peptidase S26 family.</text>
</comment>
<comment type="caution">
    <text evidence="4">The sequence shown here is derived from an EMBL/GenBank/DDBJ whole genome shotgun (WGS) entry which is preliminary data.</text>
</comment>
<name>X1NPF8_9ZZZZ</name>
<dbReference type="SUPFAM" id="SSF51306">
    <property type="entry name" value="LexA/Signal peptidase"/>
    <property type="match status" value="1"/>
</dbReference>
<feature type="domain" description="Peptidase S26" evidence="3">
    <location>
        <begin position="62"/>
        <end position="244"/>
    </location>
</feature>
<keyword evidence="2" id="KW-0812">Transmembrane</keyword>
<evidence type="ECO:0000313" key="4">
    <source>
        <dbReference type="EMBL" id="GAI45458.1"/>
    </source>
</evidence>
<dbReference type="Pfam" id="PF10502">
    <property type="entry name" value="Peptidase_S26"/>
    <property type="match status" value="1"/>
</dbReference>
<feature type="transmembrane region" description="Helical" evidence="2">
    <location>
        <begin position="6"/>
        <end position="27"/>
    </location>
</feature>
<evidence type="ECO:0000256" key="1">
    <source>
        <dbReference type="ARBA" id="ARBA00009370"/>
    </source>
</evidence>
<dbReference type="InterPro" id="IPR000223">
    <property type="entry name" value="Pept_S26A_signal_pept_1"/>
</dbReference>
<gene>
    <name evidence="4" type="ORF">S06H3_45225</name>
</gene>
<organism evidence="4">
    <name type="scientific">marine sediment metagenome</name>
    <dbReference type="NCBI Taxonomy" id="412755"/>
    <lineage>
        <taxon>unclassified sequences</taxon>
        <taxon>metagenomes</taxon>
        <taxon>ecological metagenomes</taxon>
    </lineage>
</organism>
<dbReference type="NCBIfam" id="TIGR02227">
    <property type="entry name" value="sigpep_I_bact"/>
    <property type="match status" value="1"/>
</dbReference>
<dbReference type="GO" id="GO:0006465">
    <property type="term" value="P:signal peptide processing"/>
    <property type="evidence" value="ECO:0007669"/>
    <property type="project" value="InterPro"/>
</dbReference>
<dbReference type="Gene3D" id="2.10.109.10">
    <property type="entry name" value="Umud Fragment, subunit A"/>
    <property type="match status" value="1"/>
</dbReference>
<dbReference type="PANTHER" id="PTHR43390">
    <property type="entry name" value="SIGNAL PEPTIDASE I"/>
    <property type="match status" value="1"/>
</dbReference>
<keyword evidence="2" id="KW-0472">Membrane</keyword>
<reference evidence="4" key="1">
    <citation type="journal article" date="2014" name="Front. Microbiol.">
        <title>High frequency of phylogenetically diverse reductive dehalogenase-homologous genes in deep subseafloor sedimentary metagenomes.</title>
        <authorList>
            <person name="Kawai M."/>
            <person name="Futagami T."/>
            <person name="Toyoda A."/>
            <person name="Takaki Y."/>
            <person name="Nishi S."/>
            <person name="Hori S."/>
            <person name="Arai W."/>
            <person name="Tsubouchi T."/>
            <person name="Morono Y."/>
            <person name="Uchiyama I."/>
            <person name="Ito T."/>
            <person name="Fujiyama A."/>
            <person name="Inagaki F."/>
            <person name="Takami H."/>
        </authorList>
    </citation>
    <scope>NUCLEOTIDE SEQUENCE</scope>
    <source>
        <strain evidence="4">Expedition CK06-06</strain>
    </source>
</reference>
<dbReference type="AlphaFoldDB" id="X1NPF8"/>
<dbReference type="GO" id="GO:0004252">
    <property type="term" value="F:serine-type endopeptidase activity"/>
    <property type="evidence" value="ECO:0007669"/>
    <property type="project" value="InterPro"/>
</dbReference>
<accession>X1NPF8</accession>
<feature type="non-terminal residue" evidence="4">
    <location>
        <position position="1"/>
    </location>
</feature>
<feature type="transmembrane region" description="Helical" evidence="2">
    <location>
        <begin position="48"/>
        <end position="69"/>
    </location>
</feature>